<accession>A0A346Y392</accession>
<sequence>MRDVVGRLGVVRVDHVAVAVRSIEAAVPLFRDLLGGEFLHGGNEPEPLGIRTIQLAMPNDLRIELLQPCTPDSYLHAVLDKRGEGVHHITVFVADIHVALAALEEAGIETVDTDLETDPTWLQTYVRPRSGFGIVWQIVQSADDWSVPQGIASLEAVLAGGVDWATNRVARSDGDAGSTPS</sequence>
<dbReference type="EMBL" id="CP031165">
    <property type="protein sequence ID" value="AXV08939.1"/>
    <property type="molecule type" value="Genomic_DNA"/>
</dbReference>
<protein>
    <submittedName>
        <fullName evidence="3">Methylmalonyl-CoA epimerase</fullName>
    </submittedName>
</protein>
<dbReference type="KEGG" id="euz:DVS28_a4273"/>
<dbReference type="PANTHER" id="PTHR43048:SF3">
    <property type="entry name" value="METHYLMALONYL-COA EPIMERASE, MITOCHONDRIAL"/>
    <property type="match status" value="1"/>
</dbReference>
<name>A0A346Y392_9ACTN</name>
<dbReference type="Pfam" id="PF13669">
    <property type="entry name" value="Glyoxalase_4"/>
    <property type="match status" value="1"/>
</dbReference>
<dbReference type="OrthoDB" id="4578369at2"/>
<reference evidence="3 4" key="1">
    <citation type="submission" date="2018-09" db="EMBL/GenBank/DDBJ databases">
        <title>Complete genome sequence of Euzebya sp. DY32-46 isolated from seawater of Pacific Ocean.</title>
        <authorList>
            <person name="Xu L."/>
            <person name="Wu Y.-H."/>
            <person name="Xu X.-W."/>
        </authorList>
    </citation>
    <scope>NUCLEOTIDE SEQUENCE [LARGE SCALE GENOMIC DNA]</scope>
    <source>
        <strain evidence="3 4">DY32-46</strain>
    </source>
</reference>
<proteinExistence type="predicted"/>
<keyword evidence="4" id="KW-1185">Reference proteome</keyword>
<dbReference type="SUPFAM" id="SSF54593">
    <property type="entry name" value="Glyoxalase/Bleomycin resistance protein/Dihydroxybiphenyl dioxygenase"/>
    <property type="match status" value="1"/>
</dbReference>
<evidence type="ECO:0000259" key="2">
    <source>
        <dbReference type="PROSITE" id="PS51819"/>
    </source>
</evidence>
<dbReference type="PANTHER" id="PTHR43048">
    <property type="entry name" value="METHYLMALONYL-COA EPIMERASE"/>
    <property type="match status" value="1"/>
</dbReference>
<evidence type="ECO:0000313" key="4">
    <source>
        <dbReference type="Proteomes" id="UP000264006"/>
    </source>
</evidence>
<organism evidence="3 4">
    <name type="scientific">Euzebya pacifica</name>
    <dbReference type="NCBI Taxonomy" id="1608957"/>
    <lineage>
        <taxon>Bacteria</taxon>
        <taxon>Bacillati</taxon>
        <taxon>Actinomycetota</taxon>
        <taxon>Nitriliruptoria</taxon>
        <taxon>Euzebyales</taxon>
    </lineage>
</organism>
<dbReference type="InterPro" id="IPR051785">
    <property type="entry name" value="MMCE/EMCE_epimerase"/>
</dbReference>
<dbReference type="GO" id="GO:0046491">
    <property type="term" value="P:L-methylmalonyl-CoA metabolic process"/>
    <property type="evidence" value="ECO:0007669"/>
    <property type="project" value="TreeGrafter"/>
</dbReference>
<evidence type="ECO:0000256" key="1">
    <source>
        <dbReference type="ARBA" id="ARBA00022723"/>
    </source>
</evidence>
<keyword evidence="1" id="KW-0479">Metal-binding</keyword>
<feature type="domain" description="VOC" evidence="2">
    <location>
        <begin position="12"/>
        <end position="141"/>
    </location>
</feature>
<dbReference type="PROSITE" id="PS51819">
    <property type="entry name" value="VOC"/>
    <property type="match status" value="1"/>
</dbReference>
<dbReference type="InterPro" id="IPR029068">
    <property type="entry name" value="Glyas_Bleomycin-R_OHBP_Dase"/>
</dbReference>
<dbReference type="RefSeq" id="WP_114593207.1">
    <property type="nucleotide sequence ID" value="NZ_CP031165.1"/>
</dbReference>
<dbReference type="GO" id="GO:0046872">
    <property type="term" value="F:metal ion binding"/>
    <property type="evidence" value="ECO:0007669"/>
    <property type="project" value="UniProtKB-KW"/>
</dbReference>
<dbReference type="Gene3D" id="3.10.180.10">
    <property type="entry name" value="2,3-Dihydroxybiphenyl 1,2-Dioxygenase, domain 1"/>
    <property type="match status" value="1"/>
</dbReference>
<gene>
    <name evidence="3" type="ORF">DVS28_a4273</name>
</gene>
<dbReference type="GO" id="GO:0004493">
    <property type="term" value="F:methylmalonyl-CoA epimerase activity"/>
    <property type="evidence" value="ECO:0007669"/>
    <property type="project" value="TreeGrafter"/>
</dbReference>
<dbReference type="InterPro" id="IPR037523">
    <property type="entry name" value="VOC_core"/>
</dbReference>
<dbReference type="Proteomes" id="UP000264006">
    <property type="component" value="Chromosome"/>
</dbReference>
<dbReference type="AlphaFoldDB" id="A0A346Y392"/>
<evidence type="ECO:0000313" key="3">
    <source>
        <dbReference type="EMBL" id="AXV08939.1"/>
    </source>
</evidence>